<dbReference type="PANTHER" id="PTHR43819">
    <property type="entry name" value="ARCHAEAL-TYPE GLUTAMATE SYNTHASE [NADPH]"/>
    <property type="match status" value="1"/>
</dbReference>
<evidence type="ECO:0000256" key="3">
    <source>
        <dbReference type="SAM" id="Phobius"/>
    </source>
</evidence>
<evidence type="ECO:0000256" key="1">
    <source>
        <dbReference type="ARBA" id="ARBA00009716"/>
    </source>
</evidence>
<dbReference type="InterPro" id="IPR013785">
    <property type="entry name" value="Aldolase_TIM"/>
</dbReference>
<dbReference type="Proteomes" id="UP000216101">
    <property type="component" value="Unassembled WGS sequence"/>
</dbReference>
<reference evidence="6" key="1">
    <citation type="submission" date="2017-05" db="EMBL/GenBank/DDBJ databases">
        <authorList>
            <person name="Barney B.M."/>
        </authorList>
    </citation>
    <scope>NUCLEOTIDE SEQUENCE [LARGE SCALE GENOMIC DNA]</scope>
    <source>
        <strain evidence="6">PSBB022</strain>
    </source>
</reference>
<proteinExistence type="inferred from homology"/>
<keyword evidence="6" id="KW-1185">Reference proteome</keyword>
<feature type="transmembrane region" description="Helical" evidence="3">
    <location>
        <begin position="12"/>
        <end position="35"/>
    </location>
</feature>
<dbReference type="CDD" id="cd02808">
    <property type="entry name" value="GltS_FMN"/>
    <property type="match status" value="1"/>
</dbReference>
<evidence type="ECO:0000313" key="5">
    <source>
        <dbReference type="EMBL" id="OZY85552.1"/>
    </source>
</evidence>
<sequence>MVDMHWALKLLTWLEVTFIAVIGLVLLSLAVMYIADITQNTHTIRKNYPLIGRFRYFFEHLGEFFRQYFFAQDREELPFNRADRSWVYRAAKNVDSNVGFGSTLNLNQPGNLLFLNAAFPIQEDEALLAAPVTLGPFCKTPYTTNSIFNISGMSYGAISRPAILALSRGAAKAGCWLNTGEGGLSPYHLEGNCDLVFQIGTAKYGVRDLHGNLSDERLAELAAKPQIKMFEIKLSQGAKPGKGGILPAEKVSAEVAYIRGIAEGHASISPNGHTDIRSVIDLLAMINHVRQVTGKPVGFKAVIGEKNWLLDLITEIRVQGIESAPDFITLDSADGGSGAAPQPLMDHVGLPIKESLPWVVALLEQAGLKDRIKIIVAGKLITPHMVAWALACGADFINSARGFMFALGCIQALQCHKNTCPTGITTHNTKLQKGLDPADKAERVASYQRNLTKSVAMIAHSCGLAEPRQLRMSHLHIINSDGFSVPWESVNPQPLLFTTAENRTSSGEASAKN</sequence>
<accession>A0A266Q6T6</accession>
<dbReference type="InterPro" id="IPR024188">
    <property type="entry name" value="GltB"/>
</dbReference>
<dbReference type="SUPFAM" id="SSF51395">
    <property type="entry name" value="FMN-linked oxidoreductases"/>
    <property type="match status" value="1"/>
</dbReference>
<dbReference type="AlphaFoldDB" id="A0A266Q6T6"/>
<dbReference type="RefSeq" id="WP_094983432.1">
    <property type="nucleotide sequence ID" value="NZ_NHNI01000001.1"/>
</dbReference>
<organism evidence="5 6">
    <name type="scientific">Cellvibrio mixtus</name>
    <dbReference type="NCBI Taxonomy" id="39650"/>
    <lineage>
        <taxon>Bacteria</taxon>
        <taxon>Pseudomonadati</taxon>
        <taxon>Pseudomonadota</taxon>
        <taxon>Gammaproteobacteria</taxon>
        <taxon>Cellvibrionales</taxon>
        <taxon>Cellvibrionaceae</taxon>
        <taxon>Cellvibrio</taxon>
    </lineage>
</organism>
<evidence type="ECO:0000313" key="6">
    <source>
        <dbReference type="Proteomes" id="UP000216101"/>
    </source>
</evidence>
<evidence type="ECO:0000256" key="2">
    <source>
        <dbReference type="PIRNR" id="PIRNR006429"/>
    </source>
</evidence>
<comment type="caution">
    <text evidence="5">The sequence shown here is derived from an EMBL/GenBank/DDBJ whole genome shotgun (WGS) entry which is preliminary data.</text>
</comment>
<dbReference type="PIRSF" id="PIRSF006429">
    <property type="entry name" value="GOGAT_lg_2"/>
    <property type="match status" value="1"/>
</dbReference>
<dbReference type="PANTHER" id="PTHR43819:SF1">
    <property type="entry name" value="ARCHAEAL-TYPE GLUTAMATE SYNTHASE [NADPH]"/>
    <property type="match status" value="1"/>
</dbReference>
<dbReference type="EMBL" id="NHNI01000001">
    <property type="protein sequence ID" value="OZY85552.1"/>
    <property type="molecule type" value="Genomic_DNA"/>
</dbReference>
<dbReference type="Pfam" id="PF01645">
    <property type="entry name" value="Glu_synthase"/>
    <property type="match status" value="1"/>
</dbReference>
<keyword evidence="3" id="KW-0472">Membrane</keyword>
<keyword evidence="3" id="KW-1133">Transmembrane helix</keyword>
<dbReference type="STRING" id="1209072.GCA_000766945_00533"/>
<dbReference type="GO" id="GO:0006537">
    <property type="term" value="P:glutamate biosynthetic process"/>
    <property type="evidence" value="ECO:0007669"/>
    <property type="project" value="InterPro"/>
</dbReference>
<keyword evidence="3" id="KW-0812">Transmembrane</keyword>
<gene>
    <name evidence="5" type="ORF">CBP51_00420</name>
</gene>
<name>A0A266Q6T6_9GAMM</name>
<dbReference type="Gene3D" id="3.20.20.70">
    <property type="entry name" value="Aldolase class I"/>
    <property type="match status" value="1"/>
</dbReference>
<comment type="similarity">
    <text evidence="1 2">Belongs to the glutamate synthase family.</text>
</comment>
<evidence type="ECO:0000259" key="4">
    <source>
        <dbReference type="Pfam" id="PF01645"/>
    </source>
</evidence>
<dbReference type="GO" id="GO:0015930">
    <property type="term" value="F:glutamate synthase activity"/>
    <property type="evidence" value="ECO:0007669"/>
    <property type="project" value="InterPro"/>
</dbReference>
<protein>
    <submittedName>
        <fullName evidence="5">FMN-binding glutamate synthase family protein</fullName>
    </submittedName>
</protein>
<dbReference type="InterPro" id="IPR002932">
    <property type="entry name" value="Glu_synthdom"/>
</dbReference>
<feature type="domain" description="Glutamate synthase" evidence="4">
    <location>
        <begin position="143"/>
        <end position="463"/>
    </location>
</feature>